<keyword evidence="2 6" id="KW-0699">rRNA-binding</keyword>
<dbReference type="PRINTS" id="PR00973">
    <property type="entry name" value="RIBOSOMALS17"/>
</dbReference>
<dbReference type="NCBIfam" id="NF004123">
    <property type="entry name" value="PRK05610.1"/>
    <property type="match status" value="1"/>
</dbReference>
<dbReference type="InterPro" id="IPR019979">
    <property type="entry name" value="Ribosomal_uS17_CS"/>
</dbReference>
<keyword evidence="4 6" id="KW-0689">Ribosomal protein</keyword>
<comment type="similarity">
    <text evidence="1 6 7">Belongs to the universal ribosomal protein uS17 family.</text>
</comment>
<sequence length="91" mass="10285">MPKRILQGTVVSDKGNKTVVVLVERRVRHPLYGKIIRRSKKYHAHDEENAIRAGDIVRIEECRPISKLKTWRVLDKVSGVVEASVVEGAAQ</sequence>
<dbReference type="Proteomes" id="UP000298714">
    <property type="component" value="Chromosome"/>
</dbReference>
<dbReference type="InterPro" id="IPR000266">
    <property type="entry name" value="Ribosomal_uS17"/>
</dbReference>
<comment type="function">
    <text evidence="6">One of the primary rRNA binding proteins, it binds specifically to the 5'-end of 16S ribosomal RNA.</text>
</comment>
<dbReference type="Pfam" id="PF00366">
    <property type="entry name" value="Ribosomal_S17"/>
    <property type="match status" value="1"/>
</dbReference>
<dbReference type="PANTHER" id="PTHR10744">
    <property type="entry name" value="40S RIBOSOMAL PROTEIN S11 FAMILY MEMBER"/>
    <property type="match status" value="1"/>
</dbReference>
<dbReference type="InterPro" id="IPR012340">
    <property type="entry name" value="NA-bd_OB-fold"/>
</dbReference>
<dbReference type="GO" id="GO:0003735">
    <property type="term" value="F:structural constituent of ribosome"/>
    <property type="evidence" value="ECO:0007669"/>
    <property type="project" value="UniProtKB-UniRule"/>
</dbReference>
<dbReference type="GO" id="GO:0022627">
    <property type="term" value="C:cytosolic small ribosomal subunit"/>
    <property type="evidence" value="ECO:0007669"/>
    <property type="project" value="UniProtKB-UniRule"/>
</dbReference>
<keyword evidence="9" id="KW-1185">Reference proteome</keyword>
<dbReference type="GO" id="GO:0019843">
    <property type="term" value="F:rRNA binding"/>
    <property type="evidence" value="ECO:0007669"/>
    <property type="project" value="UniProtKB-UniRule"/>
</dbReference>
<dbReference type="NCBIfam" id="TIGR03635">
    <property type="entry name" value="uS17_bact"/>
    <property type="match status" value="1"/>
</dbReference>
<dbReference type="EMBL" id="CP039704">
    <property type="protein sequence ID" value="QCI80024.1"/>
    <property type="molecule type" value="Genomic_DNA"/>
</dbReference>
<dbReference type="PROSITE" id="PS00056">
    <property type="entry name" value="RIBOSOMAL_S17"/>
    <property type="match status" value="1"/>
</dbReference>
<evidence type="ECO:0000256" key="3">
    <source>
        <dbReference type="ARBA" id="ARBA00022884"/>
    </source>
</evidence>
<gene>
    <name evidence="6 8" type="primary">rpsQ</name>
    <name evidence="8" type="ORF">E6W36_12445</name>
</gene>
<evidence type="ECO:0000313" key="9">
    <source>
        <dbReference type="Proteomes" id="UP000298714"/>
    </source>
</evidence>
<proteinExistence type="inferred from homology"/>
<evidence type="ECO:0000256" key="7">
    <source>
        <dbReference type="RuleBase" id="RU003872"/>
    </source>
</evidence>
<accession>A0A4D7C2T9</accession>
<dbReference type="InterPro" id="IPR019984">
    <property type="entry name" value="Ribosomal_uS17_bact/chlr"/>
</dbReference>
<evidence type="ECO:0000256" key="1">
    <source>
        <dbReference type="ARBA" id="ARBA00010254"/>
    </source>
</evidence>
<dbReference type="RefSeq" id="WP_222872882.1">
    <property type="nucleotide sequence ID" value="NZ_CP039704.1"/>
</dbReference>
<dbReference type="HAMAP" id="MF_01345_B">
    <property type="entry name" value="Ribosomal_uS17_B"/>
    <property type="match status" value="1"/>
</dbReference>
<organism evidence="8 9">
    <name type="scientific">Hankyongella ginsenosidimutans</name>
    <dbReference type="NCBI Taxonomy" id="1763828"/>
    <lineage>
        <taxon>Bacteria</taxon>
        <taxon>Pseudomonadati</taxon>
        <taxon>Pseudomonadota</taxon>
        <taxon>Alphaproteobacteria</taxon>
        <taxon>Sphingomonadales</taxon>
        <taxon>Sphingomonadaceae</taxon>
        <taxon>Hankyongella</taxon>
    </lineage>
</organism>
<protein>
    <recommendedName>
        <fullName evidence="6">Small ribosomal subunit protein uS17</fullName>
    </recommendedName>
</protein>
<comment type="subunit">
    <text evidence="6">Part of the 30S ribosomal subunit.</text>
</comment>
<dbReference type="CDD" id="cd00364">
    <property type="entry name" value="Ribosomal_uS17"/>
    <property type="match status" value="1"/>
</dbReference>
<keyword evidence="3 6" id="KW-0694">RNA-binding</keyword>
<reference evidence="9" key="1">
    <citation type="submission" date="2019-04" db="EMBL/GenBank/DDBJ databases">
        <title>Complete genome sequence of Sphingomonas sp. W1-2-3.</title>
        <authorList>
            <person name="Im W.T."/>
        </authorList>
    </citation>
    <scope>NUCLEOTIDE SEQUENCE [LARGE SCALE GENOMIC DNA]</scope>
    <source>
        <strain evidence="9">W1-2-3</strain>
    </source>
</reference>
<dbReference type="PANTHER" id="PTHR10744:SF1">
    <property type="entry name" value="SMALL RIBOSOMAL SUBUNIT PROTEIN US17M"/>
    <property type="match status" value="1"/>
</dbReference>
<evidence type="ECO:0000256" key="2">
    <source>
        <dbReference type="ARBA" id="ARBA00022730"/>
    </source>
</evidence>
<dbReference type="Gene3D" id="2.40.50.140">
    <property type="entry name" value="Nucleic acid-binding proteins"/>
    <property type="match status" value="1"/>
</dbReference>
<evidence type="ECO:0000313" key="8">
    <source>
        <dbReference type="EMBL" id="QCI80024.1"/>
    </source>
</evidence>
<dbReference type="SUPFAM" id="SSF50249">
    <property type="entry name" value="Nucleic acid-binding proteins"/>
    <property type="match status" value="1"/>
</dbReference>
<name>A0A4D7C2T9_9SPHN</name>
<evidence type="ECO:0000256" key="6">
    <source>
        <dbReference type="HAMAP-Rule" id="MF_01345"/>
    </source>
</evidence>
<dbReference type="GO" id="GO:0006412">
    <property type="term" value="P:translation"/>
    <property type="evidence" value="ECO:0007669"/>
    <property type="project" value="UniProtKB-UniRule"/>
</dbReference>
<keyword evidence="5 6" id="KW-0687">Ribonucleoprotein</keyword>
<evidence type="ECO:0000256" key="4">
    <source>
        <dbReference type="ARBA" id="ARBA00022980"/>
    </source>
</evidence>
<dbReference type="AlphaFoldDB" id="A0A4D7C2T9"/>
<evidence type="ECO:0000256" key="5">
    <source>
        <dbReference type="ARBA" id="ARBA00023274"/>
    </source>
</evidence>
<dbReference type="KEGG" id="hgn:E6W36_12445"/>